<evidence type="ECO:0000256" key="2">
    <source>
        <dbReference type="SAM" id="SignalP"/>
    </source>
</evidence>
<feature type="chain" id="PRO_5040515036" evidence="2">
    <location>
        <begin position="21"/>
        <end position="173"/>
    </location>
</feature>
<evidence type="ECO:0000256" key="1">
    <source>
        <dbReference type="SAM" id="MobiDB-lite"/>
    </source>
</evidence>
<comment type="caution">
    <text evidence="3">The sequence shown here is derived from an EMBL/GenBank/DDBJ whole genome shotgun (WGS) entry which is preliminary data.</text>
</comment>
<accession>A0A9N9EP31</accession>
<dbReference type="PROSITE" id="PS51257">
    <property type="entry name" value="PROKAR_LIPOPROTEIN"/>
    <property type="match status" value="1"/>
</dbReference>
<dbReference type="Proteomes" id="UP000789405">
    <property type="component" value="Unassembled WGS sequence"/>
</dbReference>
<gene>
    <name evidence="3" type="ORF">DERYTH_LOCUS11716</name>
</gene>
<evidence type="ECO:0000313" key="4">
    <source>
        <dbReference type="Proteomes" id="UP000789405"/>
    </source>
</evidence>
<proteinExistence type="predicted"/>
<protein>
    <submittedName>
        <fullName evidence="3">3393_t:CDS:1</fullName>
    </submittedName>
</protein>
<dbReference type="AlphaFoldDB" id="A0A9N9EP31"/>
<organism evidence="3 4">
    <name type="scientific">Dentiscutata erythropus</name>
    <dbReference type="NCBI Taxonomy" id="1348616"/>
    <lineage>
        <taxon>Eukaryota</taxon>
        <taxon>Fungi</taxon>
        <taxon>Fungi incertae sedis</taxon>
        <taxon>Mucoromycota</taxon>
        <taxon>Glomeromycotina</taxon>
        <taxon>Glomeromycetes</taxon>
        <taxon>Diversisporales</taxon>
        <taxon>Gigasporaceae</taxon>
        <taxon>Dentiscutata</taxon>
    </lineage>
</organism>
<sequence length="173" mass="17633">MSRLIYYLTLLLAFVGAACAQVSTINTPAGPIAIGATITITWVYTPQTNPIQGILSIVDSTTQNTVIISSTITLSTQSFQWTVNVPAGTYYLALNDGSGNKDTGTFTVFAPGGTTTPPANSGSSSSGNTTSKPATGSPTTAPTSSDAAISFTGSSIKLLFSLIVVAAAMVHFA</sequence>
<keyword evidence="4" id="KW-1185">Reference proteome</keyword>
<evidence type="ECO:0000313" key="3">
    <source>
        <dbReference type="EMBL" id="CAG8679507.1"/>
    </source>
</evidence>
<feature type="signal peptide" evidence="2">
    <location>
        <begin position="1"/>
        <end position="20"/>
    </location>
</feature>
<reference evidence="3" key="1">
    <citation type="submission" date="2021-06" db="EMBL/GenBank/DDBJ databases">
        <authorList>
            <person name="Kallberg Y."/>
            <person name="Tangrot J."/>
            <person name="Rosling A."/>
        </authorList>
    </citation>
    <scope>NUCLEOTIDE SEQUENCE</scope>
    <source>
        <strain evidence="3">MA453B</strain>
    </source>
</reference>
<dbReference type="EMBL" id="CAJVPY010007366">
    <property type="protein sequence ID" value="CAG8679507.1"/>
    <property type="molecule type" value="Genomic_DNA"/>
</dbReference>
<keyword evidence="2" id="KW-0732">Signal</keyword>
<feature type="region of interest" description="Disordered" evidence="1">
    <location>
        <begin position="110"/>
        <end position="144"/>
    </location>
</feature>
<name>A0A9N9EP31_9GLOM</name>